<dbReference type="OrthoDB" id="2419552at2759"/>
<dbReference type="Proteomes" id="UP000789405">
    <property type="component" value="Unassembled WGS sequence"/>
</dbReference>
<comment type="caution">
    <text evidence="2">The sequence shown here is derived from an EMBL/GenBank/DDBJ whole genome shotgun (WGS) entry which is preliminary data.</text>
</comment>
<reference evidence="2" key="1">
    <citation type="submission" date="2021-06" db="EMBL/GenBank/DDBJ databases">
        <authorList>
            <person name="Kallberg Y."/>
            <person name="Tangrot J."/>
            <person name="Rosling A."/>
        </authorList>
    </citation>
    <scope>NUCLEOTIDE SEQUENCE</scope>
    <source>
        <strain evidence="2">MA453B</strain>
    </source>
</reference>
<feature type="chain" id="PRO_5040417714" evidence="1">
    <location>
        <begin position="18"/>
        <end position="93"/>
    </location>
</feature>
<proteinExistence type="predicted"/>
<evidence type="ECO:0000313" key="3">
    <source>
        <dbReference type="Proteomes" id="UP000789405"/>
    </source>
</evidence>
<keyword evidence="1" id="KW-0732">Signal</keyword>
<protein>
    <submittedName>
        <fullName evidence="2">3844_t:CDS:1</fullName>
    </submittedName>
</protein>
<sequence length="93" mass="10115">MALVLILTIASFDEVGACNIVLKGKFTHQTGGISGCYGTDNTDRIREARCLNGPCCYTFYSKYGCKGRIVAKGCNTSHFARPVKVSSLRLSCR</sequence>
<evidence type="ECO:0000256" key="1">
    <source>
        <dbReference type="SAM" id="SignalP"/>
    </source>
</evidence>
<gene>
    <name evidence="2" type="ORF">DERYTH_LOCUS12986</name>
</gene>
<dbReference type="EMBL" id="CAJVPY010008821">
    <property type="protein sequence ID" value="CAG8701013.1"/>
    <property type="molecule type" value="Genomic_DNA"/>
</dbReference>
<evidence type="ECO:0000313" key="2">
    <source>
        <dbReference type="EMBL" id="CAG8701013.1"/>
    </source>
</evidence>
<organism evidence="2 3">
    <name type="scientific">Dentiscutata erythropus</name>
    <dbReference type="NCBI Taxonomy" id="1348616"/>
    <lineage>
        <taxon>Eukaryota</taxon>
        <taxon>Fungi</taxon>
        <taxon>Fungi incertae sedis</taxon>
        <taxon>Mucoromycota</taxon>
        <taxon>Glomeromycotina</taxon>
        <taxon>Glomeromycetes</taxon>
        <taxon>Diversisporales</taxon>
        <taxon>Gigasporaceae</taxon>
        <taxon>Dentiscutata</taxon>
    </lineage>
</organism>
<feature type="signal peptide" evidence="1">
    <location>
        <begin position="1"/>
        <end position="17"/>
    </location>
</feature>
<dbReference type="AlphaFoldDB" id="A0A9N9HQP5"/>
<accession>A0A9N9HQP5</accession>
<keyword evidence="3" id="KW-1185">Reference proteome</keyword>
<name>A0A9N9HQP5_9GLOM</name>